<evidence type="ECO:0000256" key="1">
    <source>
        <dbReference type="ARBA" id="ARBA00022729"/>
    </source>
</evidence>
<dbReference type="EMBL" id="CP006272">
    <property type="protein sequence ID" value="AGZ44565.1"/>
    <property type="molecule type" value="Genomic_DNA"/>
</dbReference>
<organism evidence="4 5">
    <name type="scientific">Actinoplanes friuliensis DSM 7358</name>
    <dbReference type="NCBI Taxonomy" id="1246995"/>
    <lineage>
        <taxon>Bacteria</taxon>
        <taxon>Bacillati</taxon>
        <taxon>Actinomycetota</taxon>
        <taxon>Actinomycetes</taxon>
        <taxon>Micromonosporales</taxon>
        <taxon>Micromonosporaceae</taxon>
        <taxon>Actinoplanes</taxon>
    </lineage>
</organism>
<dbReference type="SUPFAM" id="SSF49785">
    <property type="entry name" value="Galactose-binding domain-like"/>
    <property type="match status" value="1"/>
</dbReference>
<dbReference type="Pfam" id="PF03422">
    <property type="entry name" value="CBM_6"/>
    <property type="match status" value="1"/>
</dbReference>
<evidence type="ECO:0000256" key="2">
    <source>
        <dbReference type="SAM" id="MobiDB-lite"/>
    </source>
</evidence>
<dbReference type="Gene3D" id="2.60.120.260">
    <property type="entry name" value="Galactose-binding domain-like"/>
    <property type="match status" value="1"/>
</dbReference>
<dbReference type="PATRIC" id="fig|1246995.3.peg.6381"/>
<dbReference type="KEGG" id="afs:AFR_31525"/>
<dbReference type="InterPro" id="IPR006584">
    <property type="entry name" value="Cellulose-bd_IV"/>
</dbReference>
<dbReference type="InterPro" id="IPR008979">
    <property type="entry name" value="Galactose-bd-like_sf"/>
</dbReference>
<dbReference type="HOGENOM" id="CLU_043495_0_0_11"/>
<sequence length="495" mass="51304">MRTSPAHVAPEEAAKRRRRTTRFALASAVAVTLGGSGIYIANANAAETVVPGRVQAEAFAAQSGAQTEGTGDADGGKNVGWLAAGDWLRFDNVAITSKDLTARVASDNSAGGSIELHLGSQTGALLATIPVTRTGGWQKWATVKATGASVPTGGQTVFAVMKSAQQNDFVNLNWFTFGAAGTPSAPASSSTPAPVPTTAAPTPTGGTPSGDGWVTMDKAKWEAQLAAFTKMTPKAVPAGNVRVPEFNASCTVSHSKPDDPIVFPGLAGASHMHTFMGNDSTDANTTTMTLLENAGSSCKPGEDRSAYWIPELTENGKKVDPHGVTVYYGSRLKDPAKTVPFPQGFRMIVGDAKKQIDTPKGAPGQFWCAGAGGETGRSTDGNWPVCAKTAELTFQLTFPDCWDGVHLDSPDHKSHIGGTGPDGTCASGKFPVAIPSLSFVIGYPTSGSPAGFKLASGNASSMHGDAFFAWDDEALGSRVKNCIVQKAKCDSFGNF</sequence>
<dbReference type="eggNOG" id="COG2273">
    <property type="taxonomic scope" value="Bacteria"/>
</dbReference>
<dbReference type="GO" id="GO:0030246">
    <property type="term" value="F:carbohydrate binding"/>
    <property type="evidence" value="ECO:0007669"/>
    <property type="project" value="InterPro"/>
</dbReference>
<dbReference type="OrthoDB" id="581239at2"/>
<evidence type="ECO:0000313" key="4">
    <source>
        <dbReference type="EMBL" id="AGZ44565.1"/>
    </source>
</evidence>
<feature type="compositionally biased region" description="Low complexity" evidence="2">
    <location>
        <begin position="183"/>
        <end position="206"/>
    </location>
</feature>
<dbReference type="PANTHER" id="PTHR43662">
    <property type="match status" value="1"/>
</dbReference>
<reference evidence="4 5" key="1">
    <citation type="journal article" date="2014" name="J. Biotechnol.">
        <title>Complete genome sequence of the actinobacterium Actinoplanes friuliensis HAG 010964, producer of the lipopeptide antibiotic friulimycin.</title>
        <authorList>
            <person name="Ruckert C."/>
            <person name="Szczepanowski R."/>
            <person name="Albersmeier A."/>
            <person name="Goesmann A."/>
            <person name="Fischer N."/>
            <person name="Steinkamper A."/>
            <person name="Puhler A."/>
            <person name="Biener R."/>
            <person name="Schwartz D."/>
            <person name="Kalinowski J."/>
        </authorList>
    </citation>
    <scope>NUCLEOTIDE SEQUENCE [LARGE SCALE GENOMIC DNA]</scope>
    <source>
        <strain evidence="4 5">DSM 7358</strain>
    </source>
</reference>
<dbReference type="RefSeq" id="WP_023560898.1">
    <property type="nucleotide sequence ID" value="NC_022657.1"/>
</dbReference>
<dbReference type="Proteomes" id="UP000017746">
    <property type="component" value="Chromosome"/>
</dbReference>
<dbReference type="InterPro" id="IPR018535">
    <property type="entry name" value="DUF1996"/>
</dbReference>
<dbReference type="Pfam" id="PF09362">
    <property type="entry name" value="DUF1996"/>
    <property type="match status" value="1"/>
</dbReference>
<feature type="region of interest" description="Disordered" evidence="2">
    <location>
        <begin position="183"/>
        <end position="209"/>
    </location>
</feature>
<dbReference type="STRING" id="1246995.AFR_31525"/>
<keyword evidence="5" id="KW-1185">Reference proteome</keyword>
<dbReference type="CDD" id="cd04084">
    <property type="entry name" value="CBM6_xylanase-like"/>
    <property type="match status" value="1"/>
</dbReference>
<keyword evidence="1" id="KW-0732">Signal</keyword>
<dbReference type="AlphaFoldDB" id="U5W9C2"/>
<feature type="domain" description="CBM6" evidence="3">
    <location>
        <begin position="52"/>
        <end position="178"/>
    </location>
</feature>
<gene>
    <name evidence="4" type="ORF">AFR_31525</name>
</gene>
<dbReference type="PROSITE" id="PS51175">
    <property type="entry name" value="CBM6"/>
    <property type="match status" value="1"/>
</dbReference>
<dbReference type="InterPro" id="IPR005084">
    <property type="entry name" value="CBM6"/>
</dbReference>
<evidence type="ECO:0000259" key="3">
    <source>
        <dbReference type="PROSITE" id="PS51175"/>
    </source>
</evidence>
<proteinExistence type="predicted"/>
<evidence type="ECO:0000313" key="5">
    <source>
        <dbReference type="Proteomes" id="UP000017746"/>
    </source>
</evidence>
<dbReference type="PANTHER" id="PTHR43662:SF3">
    <property type="entry name" value="DOMAIN PROTEIN, PUTATIVE (AFU_ORTHOLOGUE AFUA_6G11970)-RELATED"/>
    <property type="match status" value="1"/>
</dbReference>
<protein>
    <recommendedName>
        <fullName evidence="3">CBM6 domain-containing protein</fullName>
    </recommendedName>
</protein>
<name>U5W9C2_9ACTN</name>
<dbReference type="SMART" id="SM00606">
    <property type="entry name" value="CBD_IV"/>
    <property type="match status" value="1"/>
</dbReference>
<accession>U5W9C2</accession>